<feature type="chain" id="PRO_5045403048" evidence="1">
    <location>
        <begin position="18"/>
        <end position="105"/>
    </location>
</feature>
<keyword evidence="1" id="KW-0732">Signal</keyword>
<accession>A0ABQ6HD45</accession>
<feature type="signal peptide" evidence="1">
    <location>
        <begin position="1"/>
        <end position="17"/>
    </location>
</feature>
<sequence length="105" mass="11430">MFRLIFLLSLVSLEALASWTATRGGVVEVTSHNGYVLIDTAITDGPCDKKGGFYWKSSFVDSDDLLSLSLSSMATGYTVAVVFDKDLPNCKYGRAEITHMSLKKG</sequence>
<evidence type="ECO:0000313" key="3">
    <source>
        <dbReference type="Proteomes" id="UP001157134"/>
    </source>
</evidence>
<organism evidence="2 3">
    <name type="scientific">Thalassotalea loyana</name>
    <dbReference type="NCBI Taxonomy" id="280483"/>
    <lineage>
        <taxon>Bacteria</taxon>
        <taxon>Pseudomonadati</taxon>
        <taxon>Pseudomonadota</taxon>
        <taxon>Gammaproteobacteria</taxon>
        <taxon>Alteromonadales</taxon>
        <taxon>Colwelliaceae</taxon>
        <taxon>Thalassotalea</taxon>
    </lineage>
</organism>
<dbReference type="EMBL" id="BSSV01000004">
    <property type="protein sequence ID" value="GLX85919.1"/>
    <property type="molecule type" value="Genomic_DNA"/>
</dbReference>
<evidence type="ECO:0000313" key="2">
    <source>
        <dbReference type="EMBL" id="GLX85919.1"/>
    </source>
</evidence>
<proteinExistence type="predicted"/>
<protein>
    <submittedName>
        <fullName evidence="2">Uncharacterized protein</fullName>
    </submittedName>
</protein>
<reference evidence="2 3" key="1">
    <citation type="submission" date="2023-03" db="EMBL/GenBank/DDBJ databases">
        <title>Thalassotalea loyana LMG 22536T draft genome sequence.</title>
        <authorList>
            <person name="Sawabe T."/>
        </authorList>
    </citation>
    <scope>NUCLEOTIDE SEQUENCE [LARGE SCALE GENOMIC DNA]</scope>
    <source>
        <strain evidence="2 3">LMG 22536</strain>
    </source>
</reference>
<dbReference type="Proteomes" id="UP001157134">
    <property type="component" value="Unassembled WGS sequence"/>
</dbReference>
<evidence type="ECO:0000256" key="1">
    <source>
        <dbReference type="SAM" id="SignalP"/>
    </source>
</evidence>
<name>A0ABQ6HD45_9GAMM</name>
<comment type="caution">
    <text evidence="2">The sequence shown here is derived from an EMBL/GenBank/DDBJ whole genome shotgun (WGS) entry which is preliminary data.</text>
</comment>
<dbReference type="RefSeq" id="WP_284298470.1">
    <property type="nucleotide sequence ID" value="NZ_BSSV01000004.1"/>
</dbReference>
<keyword evidence="3" id="KW-1185">Reference proteome</keyword>
<gene>
    <name evidence="2" type="ORF">tloyanaT_21710</name>
</gene>